<dbReference type="SUPFAM" id="SSF52540">
    <property type="entry name" value="P-loop containing nucleoside triphosphate hydrolases"/>
    <property type="match status" value="1"/>
</dbReference>
<dbReference type="EMBL" id="JAPEVB010000007">
    <property type="protein sequence ID" value="KAJ4385390.1"/>
    <property type="molecule type" value="Genomic_DNA"/>
</dbReference>
<reference evidence="3" key="1">
    <citation type="submission" date="2022-10" db="EMBL/GenBank/DDBJ databases">
        <title>Tapping the CABI collections for fungal endophytes: first genome assemblies for Collariella, Neodidymelliopsis, Ascochyta clinopodiicola, Didymella pomorum, Didymosphaeria variabile, Neocosmospora piperis and Neocucurbitaria cava.</title>
        <authorList>
            <person name="Hill R."/>
        </authorList>
    </citation>
    <scope>NUCLEOTIDE SEQUENCE</scope>
    <source>
        <strain evidence="3">IMI 355082</strain>
    </source>
</reference>
<keyword evidence="4" id="KW-1185">Reference proteome</keyword>
<feature type="region of interest" description="Disordered" evidence="1">
    <location>
        <begin position="1"/>
        <end position="21"/>
    </location>
</feature>
<sequence length="633" mass="71745">MAKRRLVKNDPASKLAKNKKHKKVGPLPVTLISGFLGSGKTTLLQHILKSDHGYRIAVIVNDIGEINVDASLIRSTHRITKTKENVIALQNGCICCTLRGDLLSELIELSERHVFDYVIIESSGISEPAQVAESFDAGLSEQMLKVARDEGSLDAKLERSLEKLSKAGEAGLTKFARLDTTVTVIDAFTFFSDFETSDFLSNRRNDVVPEDERTVSHLMIDQIEFAEVIILNKTDMFRNNKAILSEIKGLIQTLNRRAKIVCTSHGRVDVAEVVGTGSFDLEEARTGAGWLQDLHDMMIREVNNKNVITPKPETEEYNVRNFVYRRHRPFHPERLQRLICDKFILQLEHQDEEENDTEPDVKYIDDEEPKNVSVCKKGTDDQSLKLPEHDGWEDEDDMDMDEASTPPSTASIKSDADTNMTSPISAKHQSSKGGGALDLDESPEDDLIAPSNEVILENKRQHPLLGRLFRSKGIFWLATRSGYSGMWSQAGAMLTLLSDRRWFCTYTPEELAAWCPDGELRKQIQDDIDRGGEWGDRRQEIVFIGEKLDVKGIEALLDQCLVNDEEWETLQPLERVIKEEEEIRRKSAERVEEAKEGISRLFKDGFPDWPAHYPDEEPEEDEGEDEDHDGHHH</sequence>
<gene>
    <name evidence="3" type="ORF">N0V93_009817</name>
</gene>
<feature type="compositionally biased region" description="Acidic residues" evidence="1">
    <location>
        <begin position="616"/>
        <end position="627"/>
    </location>
</feature>
<protein>
    <recommendedName>
        <fullName evidence="2">CobW C-terminal domain-containing protein</fullName>
    </recommendedName>
</protein>
<dbReference type="Proteomes" id="UP001140453">
    <property type="component" value="Unassembled WGS sequence"/>
</dbReference>
<comment type="caution">
    <text evidence="3">The sequence shown here is derived from an EMBL/GenBank/DDBJ whole genome shotgun (WGS) entry which is preliminary data.</text>
</comment>
<accession>A0A9W9CSP7</accession>
<organism evidence="3 4">
    <name type="scientific">Gnomoniopsis smithogilvyi</name>
    <dbReference type="NCBI Taxonomy" id="1191159"/>
    <lineage>
        <taxon>Eukaryota</taxon>
        <taxon>Fungi</taxon>
        <taxon>Dikarya</taxon>
        <taxon>Ascomycota</taxon>
        <taxon>Pezizomycotina</taxon>
        <taxon>Sordariomycetes</taxon>
        <taxon>Sordariomycetidae</taxon>
        <taxon>Diaporthales</taxon>
        <taxon>Gnomoniaceae</taxon>
        <taxon>Gnomoniopsis</taxon>
    </lineage>
</organism>
<evidence type="ECO:0000256" key="1">
    <source>
        <dbReference type="SAM" id="MobiDB-lite"/>
    </source>
</evidence>
<feature type="compositionally biased region" description="Polar residues" evidence="1">
    <location>
        <begin position="405"/>
        <end position="428"/>
    </location>
</feature>
<evidence type="ECO:0000313" key="3">
    <source>
        <dbReference type="EMBL" id="KAJ4385390.1"/>
    </source>
</evidence>
<name>A0A9W9CSP7_9PEZI</name>
<feature type="compositionally biased region" description="Basic and acidic residues" evidence="1">
    <location>
        <begin position="377"/>
        <end position="390"/>
    </location>
</feature>
<feature type="domain" description="CobW C-terminal" evidence="2">
    <location>
        <begin position="319"/>
        <end position="561"/>
    </location>
</feature>
<dbReference type="SUPFAM" id="SSF90002">
    <property type="entry name" value="Hypothetical protein YjiA, C-terminal domain"/>
    <property type="match status" value="1"/>
</dbReference>
<dbReference type="PANTHER" id="PTHR43603:SF1">
    <property type="entry name" value="ZINC-REGULATED GTPASE METALLOPROTEIN ACTIVATOR 1"/>
    <property type="match status" value="1"/>
</dbReference>
<dbReference type="InterPro" id="IPR027417">
    <property type="entry name" value="P-loop_NTPase"/>
</dbReference>
<dbReference type="Pfam" id="PF07683">
    <property type="entry name" value="CobW_C"/>
    <property type="match status" value="1"/>
</dbReference>
<dbReference type="AlphaFoldDB" id="A0A9W9CSP7"/>
<feature type="region of interest" description="Disordered" evidence="1">
    <location>
        <begin position="602"/>
        <end position="633"/>
    </location>
</feature>
<dbReference type="InterPro" id="IPR051927">
    <property type="entry name" value="Zn_Chap_cDPG_Synth"/>
</dbReference>
<evidence type="ECO:0000313" key="4">
    <source>
        <dbReference type="Proteomes" id="UP001140453"/>
    </source>
</evidence>
<dbReference type="OrthoDB" id="272672at2759"/>
<proteinExistence type="predicted"/>
<dbReference type="InterPro" id="IPR003495">
    <property type="entry name" value="CobW/HypB/UreG_nucleotide-bd"/>
</dbReference>
<dbReference type="SMART" id="SM00833">
    <property type="entry name" value="CobW_C"/>
    <property type="match status" value="1"/>
</dbReference>
<dbReference type="PANTHER" id="PTHR43603">
    <property type="entry name" value="COBW DOMAIN-CONTAINING PROTEIN DDB_G0274527"/>
    <property type="match status" value="1"/>
</dbReference>
<dbReference type="Pfam" id="PF02492">
    <property type="entry name" value="cobW"/>
    <property type="match status" value="2"/>
</dbReference>
<feature type="region of interest" description="Disordered" evidence="1">
    <location>
        <begin position="350"/>
        <end position="445"/>
    </location>
</feature>
<feature type="compositionally biased region" description="Acidic residues" evidence="1">
    <location>
        <begin position="391"/>
        <end position="402"/>
    </location>
</feature>
<dbReference type="InterPro" id="IPR011629">
    <property type="entry name" value="CobW-like_C"/>
</dbReference>
<evidence type="ECO:0000259" key="2">
    <source>
        <dbReference type="SMART" id="SM00833"/>
    </source>
</evidence>
<dbReference type="Gene3D" id="3.40.50.300">
    <property type="entry name" value="P-loop containing nucleotide triphosphate hydrolases"/>
    <property type="match status" value="1"/>
</dbReference>
<dbReference type="CDD" id="cd03112">
    <property type="entry name" value="CobW-like"/>
    <property type="match status" value="1"/>
</dbReference>